<dbReference type="EMBL" id="MHQO01000072">
    <property type="protein sequence ID" value="OHA04640.1"/>
    <property type="molecule type" value="Genomic_DNA"/>
</dbReference>
<evidence type="ECO:0000313" key="1">
    <source>
        <dbReference type="EMBL" id="OHA04640.1"/>
    </source>
</evidence>
<sequence length="217" mass="24972">MLDYLNYGRGDAGLGILLKAFRTLYPYLFFIARQNRIRDPFDPRVVEAYWIGNELLERAGKKEFYTHLRDEHAIPKLIGRNDFSMIEAKIVHGALPHHSFHVCNIWKRTGNESSAHTLESMDSCRISWGRIRNIDGPALFVETEPLAISQNRLMLGEGVIKKIIRPLDSPQHIDECAVGDTISIHWNIPCEVLTSRQVQNVRAYTLQSIRFANQHYS</sequence>
<gene>
    <name evidence="1" type="ORF">A2934_02675</name>
</gene>
<comment type="caution">
    <text evidence="1">The sequence shown here is derived from an EMBL/GenBank/DDBJ whole genome shotgun (WGS) entry which is preliminary data.</text>
</comment>
<dbReference type="AlphaFoldDB" id="A0A1G2KZD7"/>
<evidence type="ECO:0000313" key="2">
    <source>
        <dbReference type="Proteomes" id="UP000177982"/>
    </source>
</evidence>
<name>A0A1G2KZD7_9BACT</name>
<dbReference type="Pfam" id="PF19927">
    <property type="entry name" value="DUF6390"/>
    <property type="match status" value="1"/>
</dbReference>
<dbReference type="Proteomes" id="UP000177982">
    <property type="component" value="Unassembled WGS sequence"/>
</dbReference>
<protein>
    <submittedName>
        <fullName evidence="1">Uncharacterized protein</fullName>
    </submittedName>
</protein>
<dbReference type="InterPro" id="IPR045660">
    <property type="entry name" value="DUF6390"/>
</dbReference>
<proteinExistence type="predicted"/>
<reference evidence="1 2" key="1">
    <citation type="journal article" date="2016" name="Nat. Commun.">
        <title>Thousands of microbial genomes shed light on interconnected biogeochemical processes in an aquifer system.</title>
        <authorList>
            <person name="Anantharaman K."/>
            <person name="Brown C.T."/>
            <person name="Hug L.A."/>
            <person name="Sharon I."/>
            <person name="Castelle C.J."/>
            <person name="Probst A.J."/>
            <person name="Thomas B.C."/>
            <person name="Singh A."/>
            <person name="Wilkins M.J."/>
            <person name="Karaoz U."/>
            <person name="Brodie E.L."/>
            <person name="Williams K.H."/>
            <person name="Hubbard S.S."/>
            <person name="Banfield J.F."/>
        </authorList>
    </citation>
    <scope>NUCLEOTIDE SEQUENCE [LARGE SCALE GENOMIC DNA]</scope>
</reference>
<organism evidence="1 2">
    <name type="scientific">Candidatus Sungbacteria bacterium RIFCSPLOWO2_01_FULL_47_10</name>
    <dbReference type="NCBI Taxonomy" id="1802276"/>
    <lineage>
        <taxon>Bacteria</taxon>
        <taxon>Candidatus Sungiibacteriota</taxon>
    </lineage>
</organism>
<accession>A0A1G2KZD7</accession>